<accession>A0A7C4NRW0</accession>
<organism evidence="2">
    <name type="scientific">Staphylothermus marinus</name>
    <dbReference type="NCBI Taxonomy" id="2280"/>
    <lineage>
        <taxon>Archaea</taxon>
        <taxon>Thermoproteota</taxon>
        <taxon>Thermoprotei</taxon>
        <taxon>Desulfurococcales</taxon>
        <taxon>Desulfurococcaceae</taxon>
        <taxon>Staphylothermus</taxon>
    </lineage>
</organism>
<reference evidence="2" key="1">
    <citation type="journal article" date="2020" name="mSystems">
        <title>Genome- and Community-Level Interaction Insights into Carbon Utilization and Element Cycling Functions of Hydrothermarchaeota in Hydrothermal Sediment.</title>
        <authorList>
            <person name="Zhou Z."/>
            <person name="Liu Y."/>
            <person name="Xu W."/>
            <person name="Pan J."/>
            <person name="Luo Z.H."/>
            <person name="Li M."/>
        </authorList>
    </citation>
    <scope>NUCLEOTIDE SEQUENCE [LARGE SCALE GENOMIC DNA]</scope>
    <source>
        <strain evidence="1">SpSt-638</strain>
        <strain evidence="2">SpSt-648</strain>
    </source>
</reference>
<protein>
    <recommendedName>
        <fullName evidence="3">Serine/threonine protein kinase</fullName>
    </recommendedName>
</protein>
<dbReference type="InterPro" id="IPR011009">
    <property type="entry name" value="Kinase-like_dom_sf"/>
</dbReference>
<evidence type="ECO:0000313" key="1">
    <source>
        <dbReference type="EMBL" id="HGQ59590.1"/>
    </source>
</evidence>
<evidence type="ECO:0000313" key="2">
    <source>
        <dbReference type="EMBL" id="HGQ74152.1"/>
    </source>
</evidence>
<dbReference type="EMBL" id="DTBP01000024">
    <property type="protein sequence ID" value="HGQ74152.1"/>
    <property type="molecule type" value="Genomic_DNA"/>
</dbReference>
<comment type="caution">
    <text evidence="2">The sequence shown here is derived from an EMBL/GenBank/DDBJ whole genome shotgun (WGS) entry which is preliminary data.</text>
</comment>
<sequence>MSFLSNILDYIEKGFEQVYLEEVCNVKIVIKSYGIEKSYAKWFLIKTLNLPARLYPFVMNPYQRIQRELDFSEEHYKLGIVPKIVLVDWIGKKIVKEYVDGTIIDPRELTNIEMVAEALSIIHDNSYAIGDSKYSNFMRKNSKIVIVDAEQAIRTENPHYMFWDLIVFLSTIITRLIYGYSKFRGLDNIIESFLNCYFEKCSRALDVYQSSRNAKYRLATYALIPYPFNLKFLSTINRFIRK</sequence>
<evidence type="ECO:0008006" key="3">
    <source>
        <dbReference type="Google" id="ProtNLM"/>
    </source>
</evidence>
<name>A0A7C4NRW0_STAMA</name>
<gene>
    <name evidence="1" type="ORF">ENU09_02615</name>
    <name evidence="2" type="ORF">ENU20_03645</name>
</gene>
<dbReference type="SUPFAM" id="SSF56112">
    <property type="entry name" value="Protein kinase-like (PK-like)"/>
    <property type="match status" value="1"/>
</dbReference>
<dbReference type="Gene3D" id="1.10.510.10">
    <property type="entry name" value="Transferase(Phosphotransferase) domain 1"/>
    <property type="match status" value="1"/>
</dbReference>
<dbReference type="EMBL" id="DTBE01000069">
    <property type="protein sequence ID" value="HGQ59590.1"/>
    <property type="molecule type" value="Genomic_DNA"/>
</dbReference>
<dbReference type="AlphaFoldDB" id="A0A7C4NRW0"/>
<proteinExistence type="predicted"/>